<comment type="caution">
    <text evidence="1">The sequence shown here is derived from an EMBL/GenBank/DDBJ whole genome shotgun (WGS) entry which is preliminary data.</text>
</comment>
<accession>A0A0L6JGI7</accession>
<evidence type="ECO:0000313" key="1">
    <source>
        <dbReference type="EMBL" id="KNY24805.1"/>
    </source>
</evidence>
<proteinExistence type="predicted"/>
<dbReference type="Proteomes" id="UP000036923">
    <property type="component" value="Unassembled WGS sequence"/>
</dbReference>
<protein>
    <submittedName>
        <fullName evidence="1">Uncharacterized protein</fullName>
    </submittedName>
</protein>
<evidence type="ECO:0000313" key="2">
    <source>
        <dbReference type="Proteomes" id="UP000036923"/>
    </source>
</evidence>
<dbReference type="eggNOG" id="ENOG50344RF">
    <property type="taxonomic scope" value="Bacteria"/>
</dbReference>
<dbReference type="OrthoDB" id="2083812at2"/>
<keyword evidence="2" id="KW-1185">Reference proteome</keyword>
<dbReference type="RefSeq" id="WP_036939357.1">
    <property type="nucleotide sequence ID" value="NZ_JQKC01000009.1"/>
</dbReference>
<dbReference type="AlphaFoldDB" id="A0A0L6JGI7"/>
<name>A0A0L6JGI7_9FIRM</name>
<sequence length="104" mass="12115">MAKNVPEKLVRFFKDMAKDMEDGYEYATELNRILNSDDCQLSLNDMEIETLRDYAEKVKKVGEINYYTEARIKEIEHEIFGSRGVLGFLSDHTSPSFPAARWPF</sequence>
<dbReference type="EMBL" id="LGTC01000001">
    <property type="protein sequence ID" value="KNY24805.1"/>
    <property type="molecule type" value="Genomic_DNA"/>
</dbReference>
<reference evidence="2" key="1">
    <citation type="submission" date="2015-07" db="EMBL/GenBank/DDBJ databases">
        <title>Near-Complete Genome Sequence of the Cellulolytic Bacterium Bacteroides (Pseudobacteroides) cellulosolvens ATCC 35603.</title>
        <authorList>
            <person name="Dassa B."/>
            <person name="Utturkar S.M."/>
            <person name="Klingeman D.M."/>
            <person name="Hurt R.A."/>
            <person name="Keller M."/>
            <person name="Xu J."/>
            <person name="Reddy Y.H.K."/>
            <person name="Borovok I."/>
            <person name="Grinberg I.R."/>
            <person name="Lamed R."/>
            <person name="Zhivin O."/>
            <person name="Bayer E.A."/>
            <person name="Brown S.D."/>
        </authorList>
    </citation>
    <scope>NUCLEOTIDE SEQUENCE [LARGE SCALE GENOMIC DNA]</scope>
    <source>
        <strain evidence="2">DSM 2933</strain>
    </source>
</reference>
<organism evidence="1 2">
    <name type="scientific">Pseudobacteroides cellulosolvens ATCC 35603 = DSM 2933</name>
    <dbReference type="NCBI Taxonomy" id="398512"/>
    <lineage>
        <taxon>Bacteria</taxon>
        <taxon>Bacillati</taxon>
        <taxon>Bacillota</taxon>
        <taxon>Clostridia</taxon>
        <taxon>Eubacteriales</taxon>
        <taxon>Oscillospiraceae</taxon>
        <taxon>Pseudobacteroides</taxon>
    </lineage>
</organism>
<gene>
    <name evidence="1" type="ORF">Bccel_0062</name>
</gene>